<sequence>MLSIHRLGRRTREKMTEEWNQSKRRRCVAKRKMERKKERKKTSSNPLKYFLNSISTAKLGKQHILWTPPERRL</sequence>
<comment type="caution">
    <text evidence="2">The sequence shown here is derived from an EMBL/GenBank/DDBJ whole genome shotgun (WGS) entry which is preliminary data.</text>
</comment>
<keyword evidence="3" id="KW-1185">Reference proteome</keyword>
<proteinExistence type="predicted"/>
<reference evidence="2 3" key="2">
    <citation type="journal article" date="2023" name="Mol. Biol. Evol.">
        <title>Genomics of Secondarily Temperate Adaptation in the Only Non-Antarctic Icefish.</title>
        <authorList>
            <person name="Rivera-Colon A.G."/>
            <person name="Rayamajhi N."/>
            <person name="Minhas B.F."/>
            <person name="Madrigal G."/>
            <person name="Bilyk K.T."/>
            <person name="Yoon V."/>
            <person name="Hune M."/>
            <person name="Gregory S."/>
            <person name="Cheng C.H.C."/>
            <person name="Catchen J.M."/>
        </authorList>
    </citation>
    <scope>NUCLEOTIDE SEQUENCE [LARGE SCALE GENOMIC DNA]</scope>
    <source>
        <strain evidence="2">JMC-PN-2008</strain>
    </source>
</reference>
<evidence type="ECO:0000256" key="1">
    <source>
        <dbReference type="SAM" id="MobiDB-lite"/>
    </source>
</evidence>
<evidence type="ECO:0000313" key="3">
    <source>
        <dbReference type="Proteomes" id="UP001346869"/>
    </source>
</evidence>
<feature type="region of interest" description="Disordered" evidence="1">
    <location>
        <begin position="1"/>
        <end position="44"/>
    </location>
</feature>
<protein>
    <submittedName>
        <fullName evidence="2">Uncharacterized protein</fullName>
    </submittedName>
</protein>
<feature type="compositionally biased region" description="Basic residues" evidence="1">
    <location>
        <begin position="22"/>
        <end position="42"/>
    </location>
</feature>
<gene>
    <name evidence="2" type="ORF">PBY51_020658</name>
</gene>
<organism evidence="2 3">
    <name type="scientific">Eleginops maclovinus</name>
    <name type="common">Patagonian blennie</name>
    <name type="synonym">Eleginus maclovinus</name>
    <dbReference type="NCBI Taxonomy" id="56733"/>
    <lineage>
        <taxon>Eukaryota</taxon>
        <taxon>Metazoa</taxon>
        <taxon>Chordata</taxon>
        <taxon>Craniata</taxon>
        <taxon>Vertebrata</taxon>
        <taxon>Euteleostomi</taxon>
        <taxon>Actinopterygii</taxon>
        <taxon>Neopterygii</taxon>
        <taxon>Teleostei</taxon>
        <taxon>Neoteleostei</taxon>
        <taxon>Acanthomorphata</taxon>
        <taxon>Eupercaria</taxon>
        <taxon>Perciformes</taxon>
        <taxon>Notothenioidei</taxon>
        <taxon>Eleginopidae</taxon>
        <taxon>Eleginops</taxon>
    </lineage>
</organism>
<dbReference type="EMBL" id="JAUZQC010000009">
    <property type="protein sequence ID" value="KAK5866469.1"/>
    <property type="molecule type" value="Genomic_DNA"/>
</dbReference>
<evidence type="ECO:0000313" key="2">
    <source>
        <dbReference type="EMBL" id="KAK5866469.1"/>
    </source>
</evidence>
<name>A0AAN7XT52_ELEMC</name>
<dbReference type="Proteomes" id="UP001346869">
    <property type="component" value="Unassembled WGS sequence"/>
</dbReference>
<feature type="compositionally biased region" description="Basic residues" evidence="1">
    <location>
        <begin position="1"/>
        <end position="12"/>
    </location>
</feature>
<reference evidence="2 3" key="1">
    <citation type="journal article" date="2023" name="Genes (Basel)">
        <title>Chromosome-Level Genome Assembly and Circadian Gene Repertoire of the Patagonia Blennie Eleginops maclovinus-The Closest Ancestral Proxy of Antarctic Cryonotothenioids.</title>
        <authorList>
            <person name="Cheng C.C."/>
            <person name="Rivera-Colon A.G."/>
            <person name="Minhas B.F."/>
            <person name="Wilson L."/>
            <person name="Rayamajhi N."/>
            <person name="Vargas-Chacoff L."/>
            <person name="Catchen J.M."/>
        </authorList>
    </citation>
    <scope>NUCLEOTIDE SEQUENCE [LARGE SCALE GENOMIC DNA]</scope>
    <source>
        <strain evidence="2">JMC-PN-2008</strain>
    </source>
</reference>
<dbReference type="AlphaFoldDB" id="A0AAN7XT52"/>
<accession>A0AAN7XT52</accession>